<evidence type="ECO:0000256" key="3">
    <source>
        <dbReference type="ARBA" id="ARBA00022502"/>
    </source>
</evidence>
<feature type="transmembrane region" description="Helical" evidence="8">
    <location>
        <begin position="56"/>
        <end position="78"/>
    </location>
</feature>
<feature type="transmembrane region" description="Helical" evidence="8">
    <location>
        <begin position="31"/>
        <end position="49"/>
    </location>
</feature>
<evidence type="ECO:0000313" key="10">
    <source>
        <dbReference type="Proteomes" id="UP000298493"/>
    </source>
</evidence>
<comment type="caution">
    <text evidence="9">The sequence shown here is derived from an EMBL/GenBank/DDBJ whole genome shotgun (WGS) entry which is preliminary data.</text>
</comment>
<dbReference type="InterPro" id="IPR009580">
    <property type="entry name" value="GPI_biosynthesis_protein_Pig-F"/>
</dbReference>
<dbReference type="Proteomes" id="UP000298493">
    <property type="component" value="Unassembled WGS sequence"/>
</dbReference>
<dbReference type="EMBL" id="SNSC02000013">
    <property type="protein sequence ID" value="TID18797.1"/>
    <property type="molecule type" value="Genomic_DNA"/>
</dbReference>
<protein>
    <submittedName>
        <fullName evidence="9">Glycosylphosphatidylinositol anchor biosynthesis protein 11</fullName>
    </submittedName>
</protein>
<keyword evidence="5" id="KW-0256">Endoplasmic reticulum</keyword>
<keyword evidence="3" id="KW-0337">GPI-anchor biosynthesis</keyword>
<comment type="pathway">
    <text evidence="2">Glycolipid biosynthesis; glycosylphosphatidylinositol-anchor biosynthesis.</text>
</comment>
<keyword evidence="4 8" id="KW-0812">Transmembrane</keyword>
<evidence type="ECO:0000256" key="5">
    <source>
        <dbReference type="ARBA" id="ARBA00022824"/>
    </source>
</evidence>
<dbReference type="GO" id="GO:0006506">
    <property type="term" value="P:GPI anchor biosynthetic process"/>
    <property type="evidence" value="ECO:0007669"/>
    <property type="project" value="UniProtKB-UniPathway"/>
</dbReference>
<accession>A0A4Z1NVY7</accession>
<keyword evidence="7 8" id="KW-0472">Membrane</keyword>
<evidence type="ECO:0000256" key="8">
    <source>
        <dbReference type="SAM" id="Phobius"/>
    </source>
</evidence>
<keyword evidence="6 8" id="KW-1133">Transmembrane helix</keyword>
<evidence type="ECO:0000256" key="6">
    <source>
        <dbReference type="ARBA" id="ARBA00022989"/>
    </source>
</evidence>
<feature type="transmembrane region" description="Helical" evidence="8">
    <location>
        <begin position="183"/>
        <end position="203"/>
    </location>
</feature>
<evidence type="ECO:0000256" key="1">
    <source>
        <dbReference type="ARBA" id="ARBA00004477"/>
    </source>
</evidence>
<dbReference type="UniPathway" id="UPA00196"/>
<feature type="transmembrane region" description="Helical" evidence="8">
    <location>
        <begin position="145"/>
        <end position="163"/>
    </location>
</feature>
<name>A0A4Z1NVY7_9PEZI</name>
<feature type="transmembrane region" description="Helical" evidence="8">
    <location>
        <begin position="112"/>
        <end position="133"/>
    </location>
</feature>
<gene>
    <name evidence="9" type="ORF">E6O75_ATG05918</name>
</gene>
<organism evidence="9 10">
    <name type="scientific">Venturia nashicola</name>
    <dbReference type="NCBI Taxonomy" id="86259"/>
    <lineage>
        <taxon>Eukaryota</taxon>
        <taxon>Fungi</taxon>
        <taxon>Dikarya</taxon>
        <taxon>Ascomycota</taxon>
        <taxon>Pezizomycotina</taxon>
        <taxon>Dothideomycetes</taxon>
        <taxon>Pleosporomycetidae</taxon>
        <taxon>Venturiales</taxon>
        <taxon>Venturiaceae</taxon>
        <taxon>Venturia</taxon>
    </lineage>
</organism>
<evidence type="ECO:0000256" key="2">
    <source>
        <dbReference type="ARBA" id="ARBA00004687"/>
    </source>
</evidence>
<dbReference type="STRING" id="86259.A0A4Z1NVY7"/>
<keyword evidence="10" id="KW-1185">Reference proteome</keyword>
<feature type="transmembrane region" description="Helical" evidence="8">
    <location>
        <begin position="215"/>
        <end position="235"/>
    </location>
</feature>
<evidence type="ECO:0000256" key="4">
    <source>
        <dbReference type="ARBA" id="ARBA00022692"/>
    </source>
</evidence>
<proteinExistence type="predicted"/>
<sequence>MSSTASVQKTEKLRAVPIKHLDNDIAKLYTHIHPALVLSSYIFSFQSIVANPVRSLYILLLPLSILQVAYVVLCLPPAGTASPTSSLKSAEKRVFGGKKKAVNWSSKIGPSLISLILSATFGTPLLTIILVLFGAPLTTHLPHTLLCAAHLALLSGLPLIYTHGVETEKWKEIARLAVPVDEVFGAALGVCVGAWLGAVPIPLDWDREWQKWPVTILTGAYLGWAVGKALGGLVLRGRVVDLGP</sequence>
<reference evidence="9 10" key="1">
    <citation type="submission" date="2019-04" db="EMBL/GenBank/DDBJ databases">
        <title>High contiguity whole genome sequence and gene annotation resource for two Venturia nashicola isolates.</title>
        <authorList>
            <person name="Prokchorchik M."/>
            <person name="Won K."/>
            <person name="Lee Y."/>
            <person name="Choi E.D."/>
            <person name="Segonzac C."/>
            <person name="Sohn K.H."/>
        </authorList>
    </citation>
    <scope>NUCLEOTIDE SEQUENCE [LARGE SCALE GENOMIC DNA]</scope>
    <source>
        <strain evidence="9 10">PRI2</strain>
    </source>
</reference>
<evidence type="ECO:0000313" key="9">
    <source>
        <dbReference type="EMBL" id="TID18797.1"/>
    </source>
</evidence>
<dbReference type="Pfam" id="PF06699">
    <property type="entry name" value="PIG-F"/>
    <property type="match status" value="1"/>
</dbReference>
<comment type="subcellular location">
    <subcellularLocation>
        <location evidence="1">Endoplasmic reticulum membrane</location>
        <topology evidence="1">Multi-pass membrane protein</topology>
    </subcellularLocation>
</comment>
<dbReference type="AlphaFoldDB" id="A0A4Z1NVY7"/>
<evidence type="ECO:0000256" key="7">
    <source>
        <dbReference type="ARBA" id="ARBA00023136"/>
    </source>
</evidence>
<dbReference type="GO" id="GO:0005789">
    <property type="term" value="C:endoplasmic reticulum membrane"/>
    <property type="evidence" value="ECO:0007669"/>
    <property type="project" value="UniProtKB-SubCell"/>
</dbReference>